<gene>
    <name evidence="3" type="ORF">HBF32_03860</name>
</gene>
<dbReference type="RefSeq" id="WP_166698303.1">
    <property type="nucleotide sequence ID" value="NZ_JAAQTL010000001.1"/>
</dbReference>
<dbReference type="InterPro" id="IPR006016">
    <property type="entry name" value="UspA"/>
</dbReference>
<proteinExistence type="inferred from homology"/>
<accession>A0A7X5TPD2</accession>
<evidence type="ECO:0000313" key="3">
    <source>
        <dbReference type="EMBL" id="NID14599.1"/>
    </source>
</evidence>
<reference evidence="3 4" key="1">
    <citation type="journal article" date="2006" name="Int. J. Syst. Evol. Microbiol.">
        <title>Dyella yeojuensis sp. nov., isolated from greenhouse soil in Korea.</title>
        <authorList>
            <person name="Kim B.Y."/>
            <person name="Weon H.Y."/>
            <person name="Lee K.H."/>
            <person name="Seok S.J."/>
            <person name="Kwon S.W."/>
            <person name="Go S.J."/>
            <person name="Stackebrandt E."/>
        </authorList>
    </citation>
    <scope>NUCLEOTIDE SEQUENCE [LARGE SCALE GENOMIC DNA]</scope>
    <source>
        <strain evidence="3 4">DSM 17673</strain>
    </source>
</reference>
<name>A0A7X5TPD2_9GAMM</name>
<dbReference type="PANTHER" id="PTHR46268">
    <property type="entry name" value="STRESS RESPONSE PROTEIN NHAX"/>
    <property type="match status" value="1"/>
</dbReference>
<evidence type="ECO:0000259" key="2">
    <source>
        <dbReference type="Pfam" id="PF00582"/>
    </source>
</evidence>
<comment type="caution">
    <text evidence="3">The sequence shown here is derived from an EMBL/GenBank/DDBJ whole genome shotgun (WGS) entry which is preliminary data.</text>
</comment>
<evidence type="ECO:0000313" key="4">
    <source>
        <dbReference type="Proteomes" id="UP000518878"/>
    </source>
</evidence>
<dbReference type="AlphaFoldDB" id="A0A7X5TPD2"/>
<dbReference type="PRINTS" id="PR01438">
    <property type="entry name" value="UNVRSLSTRESS"/>
</dbReference>
<feature type="domain" description="UspA" evidence="2">
    <location>
        <begin position="1"/>
        <end position="142"/>
    </location>
</feature>
<evidence type="ECO:0000256" key="1">
    <source>
        <dbReference type="ARBA" id="ARBA00008791"/>
    </source>
</evidence>
<dbReference type="CDD" id="cd00293">
    <property type="entry name" value="USP-like"/>
    <property type="match status" value="1"/>
</dbReference>
<protein>
    <submittedName>
        <fullName evidence="3">Universal stress protein</fullName>
    </submittedName>
</protein>
<sequence>MFERILILVDGSAASDRAVHVCMDAAAALGSHVYALNVISPLPSVNLLADYLEGNVCFTRVTSHARALLDAAKQAGKAAGVDVSTEYTFDRRPDTVVVARANAHGCDMVVVPGRGKDHPRAFLHDVARNVLMNGEVPVLVCP</sequence>
<organism evidence="3 4">
    <name type="scientific">Luteibacter yeojuensis</name>
    <dbReference type="NCBI Taxonomy" id="345309"/>
    <lineage>
        <taxon>Bacteria</taxon>
        <taxon>Pseudomonadati</taxon>
        <taxon>Pseudomonadota</taxon>
        <taxon>Gammaproteobacteria</taxon>
        <taxon>Lysobacterales</taxon>
        <taxon>Rhodanobacteraceae</taxon>
        <taxon>Luteibacter</taxon>
    </lineage>
</organism>
<dbReference type="EMBL" id="JAAQTL010000001">
    <property type="protein sequence ID" value="NID14599.1"/>
    <property type="molecule type" value="Genomic_DNA"/>
</dbReference>
<dbReference type="PANTHER" id="PTHR46268:SF6">
    <property type="entry name" value="UNIVERSAL STRESS PROTEIN UP12"/>
    <property type="match status" value="1"/>
</dbReference>
<dbReference type="Pfam" id="PF00582">
    <property type="entry name" value="Usp"/>
    <property type="match status" value="1"/>
</dbReference>
<dbReference type="SUPFAM" id="SSF52402">
    <property type="entry name" value="Adenine nucleotide alpha hydrolases-like"/>
    <property type="match status" value="1"/>
</dbReference>
<dbReference type="Proteomes" id="UP000518878">
    <property type="component" value="Unassembled WGS sequence"/>
</dbReference>
<dbReference type="InterPro" id="IPR014729">
    <property type="entry name" value="Rossmann-like_a/b/a_fold"/>
</dbReference>
<comment type="similarity">
    <text evidence="1">Belongs to the universal stress protein A family.</text>
</comment>
<keyword evidence="4" id="KW-1185">Reference proteome</keyword>
<dbReference type="InterPro" id="IPR006015">
    <property type="entry name" value="Universal_stress_UspA"/>
</dbReference>
<dbReference type="Gene3D" id="3.40.50.620">
    <property type="entry name" value="HUPs"/>
    <property type="match status" value="1"/>
</dbReference>